<sequence>MEINRLTHSRDDLCGIQSFYAQSVGPGRYMTTNLVPKATGVNPMAVNQLLIYPREGYGYNNAAIDADSILRNQIAFKNNRCQIRPQNRPFLSVPYMAGGNPSRDVESLLLHSEQVRMGKECGTVTEQFFPQQYTPMIPILKNNVQNPKNLIPEVAASGWVHGGIPTRSYLRDVNC</sequence>
<dbReference type="AlphaFoldDB" id="A0A6C0KN49"/>
<protein>
    <submittedName>
        <fullName evidence="1">Uncharacterized protein</fullName>
    </submittedName>
</protein>
<organism evidence="1">
    <name type="scientific">viral metagenome</name>
    <dbReference type="NCBI Taxonomy" id="1070528"/>
    <lineage>
        <taxon>unclassified sequences</taxon>
        <taxon>metagenomes</taxon>
        <taxon>organismal metagenomes</taxon>
    </lineage>
</organism>
<name>A0A6C0KN49_9ZZZZ</name>
<proteinExistence type="predicted"/>
<accession>A0A6C0KN49</accession>
<dbReference type="EMBL" id="MN740936">
    <property type="protein sequence ID" value="QHU18591.1"/>
    <property type="molecule type" value="Genomic_DNA"/>
</dbReference>
<reference evidence="1" key="1">
    <citation type="journal article" date="2020" name="Nature">
        <title>Giant virus diversity and host interactions through global metagenomics.</title>
        <authorList>
            <person name="Schulz F."/>
            <person name="Roux S."/>
            <person name="Paez-Espino D."/>
            <person name="Jungbluth S."/>
            <person name="Walsh D.A."/>
            <person name="Denef V.J."/>
            <person name="McMahon K.D."/>
            <person name="Konstantinidis K.T."/>
            <person name="Eloe-Fadrosh E.A."/>
            <person name="Kyrpides N.C."/>
            <person name="Woyke T."/>
        </authorList>
    </citation>
    <scope>NUCLEOTIDE SEQUENCE</scope>
    <source>
        <strain evidence="1">GVMAG-S-3300013006-158</strain>
    </source>
</reference>
<evidence type="ECO:0000313" key="1">
    <source>
        <dbReference type="EMBL" id="QHU18591.1"/>
    </source>
</evidence>